<dbReference type="PANTHER" id="PTHR30136">
    <property type="entry name" value="HELIX-TURN-HELIX TRANSCRIPTIONAL REGULATOR, ICLR FAMILY"/>
    <property type="match status" value="1"/>
</dbReference>
<dbReference type="EMBL" id="CP054580">
    <property type="protein sequence ID" value="QKS24682.1"/>
    <property type="molecule type" value="Genomic_DNA"/>
</dbReference>
<dbReference type="InterPro" id="IPR036388">
    <property type="entry name" value="WH-like_DNA-bd_sf"/>
</dbReference>
<dbReference type="Pfam" id="PF09339">
    <property type="entry name" value="HTH_IclR"/>
    <property type="match status" value="1"/>
</dbReference>
<dbReference type="AlphaFoldDB" id="A0AAP9NMN3"/>
<dbReference type="PROSITE" id="PS51078">
    <property type="entry name" value="ICLR_ED"/>
    <property type="match status" value="1"/>
</dbReference>
<evidence type="ECO:0000313" key="7">
    <source>
        <dbReference type="Proteomes" id="UP000509761"/>
    </source>
</evidence>
<sequence>MKHANANEPRSPQFNQSLAKAFDLLELFDAQHSELSLSEIAKFSGLSMGSVQRITHTLEQLGYLVKAPASRKYRLGIRLMTLSANYLEADLLVDCANPYLSELSNSCLETVSLTEPCGLDMIYMARFTSRHYIPIHMPVGSSVPMYCSASGRAFLSALDDTQVHDYLTACELKAHTPNTITNIDTLSELIRECRLRGVAWNDAEYFLGDINIAAPIRNAAGLPVAAVHITTPSSRWTLERALEQLAPLLMECARAITKAARMRS</sequence>
<dbReference type="SUPFAM" id="SSF46785">
    <property type="entry name" value="Winged helix' DNA-binding domain"/>
    <property type="match status" value="1"/>
</dbReference>
<dbReference type="InterPro" id="IPR014757">
    <property type="entry name" value="Tscrpt_reg_IclR_C"/>
</dbReference>
<evidence type="ECO:0000256" key="3">
    <source>
        <dbReference type="ARBA" id="ARBA00023163"/>
    </source>
</evidence>
<feature type="domain" description="HTH iclR-type" evidence="4">
    <location>
        <begin position="15"/>
        <end position="77"/>
    </location>
</feature>
<dbReference type="FunFam" id="1.10.10.10:FF:000056">
    <property type="entry name" value="IclR family transcriptional regulator"/>
    <property type="match status" value="1"/>
</dbReference>
<evidence type="ECO:0000256" key="1">
    <source>
        <dbReference type="ARBA" id="ARBA00023015"/>
    </source>
</evidence>
<reference evidence="6 7" key="1">
    <citation type="submission" date="2019-12" db="EMBL/GenBank/DDBJ databases">
        <title>Genome sequencing and assembly of endphytes of Porphyra tenera.</title>
        <authorList>
            <person name="Park J.M."/>
            <person name="Shin R."/>
            <person name="Jo S.H."/>
        </authorList>
    </citation>
    <scope>NUCLEOTIDE SEQUENCE [LARGE SCALE GENOMIC DNA]</scope>
    <source>
        <strain evidence="6 7">GPM3</strain>
    </source>
</reference>
<evidence type="ECO:0000259" key="4">
    <source>
        <dbReference type="PROSITE" id="PS51077"/>
    </source>
</evidence>
<dbReference type="SMART" id="SM00346">
    <property type="entry name" value="HTH_ICLR"/>
    <property type="match status" value="1"/>
</dbReference>
<dbReference type="SUPFAM" id="SSF55781">
    <property type="entry name" value="GAF domain-like"/>
    <property type="match status" value="1"/>
</dbReference>
<keyword evidence="3" id="KW-0804">Transcription</keyword>
<dbReference type="InterPro" id="IPR005471">
    <property type="entry name" value="Tscrpt_reg_IclR_N"/>
</dbReference>
<feature type="domain" description="IclR-ED" evidence="5">
    <location>
        <begin position="78"/>
        <end position="262"/>
    </location>
</feature>
<dbReference type="PROSITE" id="PS51077">
    <property type="entry name" value="HTH_ICLR"/>
    <property type="match status" value="1"/>
</dbReference>
<dbReference type="GO" id="GO:0045892">
    <property type="term" value="P:negative regulation of DNA-templated transcription"/>
    <property type="evidence" value="ECO:0007669"/>
    <property type="project" value="TreeGrafter"/>
</dbReference>
<dbReference type="InterPro" id="IPR036390">
    <property type="entry name" value="WH_DNA-bd_sf"/>
</dbReference>
<dbReference type="GO" id="GO:0003700">
    <property type="term" value="F:DNA-binding transcription factor activity"/>
    <property type="evidence" value="ECO:0007669"/>
    <property type="project" value="TreeGrafter"/>
</dbReference>
<dbReference type="Pfam" id="PF01614">
    <property type="entry name" value="IclR_C"/>
    <property type="match status" value="1"/>
</dbReference>
<name>A0AAP9NMN3_9GAMM</name>
<dbReference type="RefSeq" id="WP_022522434.1">
    <property type="nucleotide sequence ID" value="NZ_CP054580.1"/>
</dbReference>
<dbReference type="InterPro" id="IPR050707">
    <property type="entry name" value="HTH_MetabolicPath_Reg"/>
</dbReference>
<gene>
    <name evidence="6" type="ORF">FX987_02464</name>
</gene>
<keyword evidence="7" id="KW-1185">Reference proteome</keyword>
<dbReference type="Proteomes" id="UP000509761">
    <property type="component" value="Chromosome"/>
</dbReference>
<accession>A0AAP9NMN3</accession>
<proteinExistence type="predicted"/>
<keyword evidence="2" id="KW-0238">DNA-binding</keyword>
<evidence type="ECO:0000313" key="6">
    <source>
        <dbReference type="EMBL" id="QKS24682.1"/>
    </source>
</evidence>
<dbReference type="InterPro" id="IPR029016">
    <property type="entry name" value="GAF-like_dom_sf"/>
</dbReference>
<keyword evidence="1" id="KW-0805">Transcription regulation</keyword>
<evidence type="ECO:0000256" key="2">
    <source>
        <dbReference type="ARBA" id="ARBA00023125"/>
    </source>
</evidence>
<dbReference type="Gene3D" id="3.30.450.40">
    <property type="match status" value="1"/>
</dbReference>
<dbReference type="PANTHER" id="PTHR30136:SF35">
    <property type="entry name" value="HTH-TYPE TRANSCRIPTIONAL REGULATOR RV1719"/>
    <property type="match status" value="1"/>
</dbReference>
<dbReference type="GO" id="GO:0003677">
    <property type="term" value="F:DNA binding"/>
    <property type="evidence" value="ECO:0007669"/>
    <property type="project" value="UniProtKB-KW"/>
</dbReference>
<protein>
    <submittedName>
        <fullName evidence="6">Pca regulon regulatory protein</fullName>
    </submittedName>
</protein>
<dbReference type="Gene3D" id="1.10.10.10">
    <property type="entry name" value="Winged helix-like DNA-binding domain superfamily/Winged helix DNA-binding domain"/>
    <property type="match status" value="1"/>
</dbReference>
<evidence type="ECO:0000259" key="5">
    <source>
        <dbReference type="PROSITE" id="PS51078"/>
    </source>
</evidence>
<organism evidence="6 7">
    <name type="scientific">Vreelandella titanicae</name>
    <dbReference type="NCBI Taxonomy" id="664683"/>
    <lineage>
        <taxon>Bacteria</taxon>
        <taxon>Pseudomonadati</taxon>
        <taxon>Pseudomonadota</taxon>
        <taxon>Gammaproteobacteria</taxon>
        <taxon>Oceanospirillales</taxon>
        <taxon>Halomonadaceae</taxon>
        <taxon>Vreelandella</taxon>
    </lineage>
</organism>